<dbReference type="Gene3D" id="3.40.640.10">
    <property type="entry name" value="Type I PLP-dependent aspartate aminotransferase-like (Major domain)"/>
    <property type="match status" value="1"/>
</dbReference>
<accession>T1BMP2</accession>
<reference evidence="6" key="1">
    <citation type="submission" date="2013-08" db="EMBL/GenBank/DDBJ databases">
        <authorList>
            <person name="Mendez C."/>
            <person name="Richter M."/>
            <person name="Ferrer M."/>
            <person name="Sanchez J."/>
        </authorList>
    </citation>
    <scope>NUCLEOTIDE SEQUENCE</scope>
</reference>
<gene>
    <name evidence="6" type="ORF">B2A_05819</name>
</gene>
<name>T1BMP2_9ZZZZ</name>
<evidence type="ECO:0000313" key="6">
    <source>
        <dbReference type="EMBL" id="EQD55265.1"/>
    </source>
</evidence>
<dbReference type="AlphaFoldDB" id="T1BMP2"/>
<feature type="non-terminal residue" evidence="6">
    <location>
        <position position="77"/>
    </location>
</feature>
<organism evidence="6">
    <name type="scientific">mine drainage metagenome</name>
    <dbReference type="NCBI Taxonomy" id="410659"/>
    <lineage>
        <taxon>unclassified sequences</taxon>
        <taxon>metagenomes</taxon>
        <taxon>ecological metagenomes</taxon>
    </lineage>
</organism>
<dbReference type="GO" id="GO:0016212">
    <property type="term" value="F:kynurenine-oxoglutarate transaminase activity"/>
    <property type="evidence" value="ECO:0007669"/>
    <property type="project" value="TreeGrafter"/>
</dbReference>
<keyword evidence="3 6" id="KW-0808">Transferase</keyword>
<dbReference type="InterPro" id="IPR015421">
    <property type="entry name" value="PyrdxlP-dep_Trfase_major"/>
</dbReference>
<dbReference type="GO" id="GO:0005737">
    <property type="term" value="C:cytoplasm"/>
    <property type="evidence" value="ECO:0007669"/>
    <property type="project" value="TreeGrafter"/>
</dbReference>
<dbReference type="PANTHER" id="PTHR43807">
    <property type="entry name" value="FI04487P"/>
    <property type="match status" value="1"/>
</dbReference>
<dbReference type="InterPro" id="IPR004839">
    <property type="entry name" value="Aminotransferase_I/II_large"/>
</dbReference>
<evidence type="ECO:0000256" key="3">
    <source>
        <dbReference type="ARBA" id="ARBA00022679"/>
    </source>
</evidence>
<keyword evidence="4" id="KW-0663">Pyridoxal phosphate</keyword>
<dbReference type="PANTHER" id="PTHR43807:SF20">
    <property type="entry name" value="FI04487P"/>
    <property type="match status" value="1"/>
</dbReference>
<dbReference type="GO" id="GO:0030170">
    <property type="term" value="F:pyridoxal phosphate binding"/>
    <property type="evidence" value="ECO:0007669"/>
    <property type="project" value="InterPro"/>
</dbReference>
<keyword evidence="2 6" id="KW-0032">Aminotransferase</keyword>
<evidence type="ECO:0000259" key="5">
    <source>
        <dbReference type="Pfam" id="PF00155"/>
    </source>
</evidence>
<proteinExistence type="predicted"/>
<dbReference type="SUPFAM" id="SSF53383">
    <property type="entry name" value="PLP-dependent transferases"/>
    <property type="match status" value="1"/>
</dbReference>
<dbReference type="InterPro" id="IPR015422">
    <property type="entry name" value="PyrdxlP-dep_Trfase_small"/>
</dbReference>
<dbReference type="Pfam" id="PF00155">
    <property type="entry name" value="Aminotran_1_2"/>
    <property type="match status" value="1"/>
</dbReference>
<sequence length="77" mass="8874">SSFGKTYHCTGWKLGYCIAPKVLSAEFRKVHQYLTFCSFQPAQWAFAEMLAHAPAHYLELPAFYQAKRDHFHALLVP</sequence>
<dbReference type="InterPro" id="IPR015424">
    <property type="entry name" value="PyrdxlP-dep_Trfase"/>
</dbReference>
<reference evidence="6" key="2">
    <citation type="journal article" date="2014" name="ISME J.">
        <title>Microbial stratification in low pH oxic and suboxic macroscopic growths along an acid mine drainage.</title>
        <authorList>
            <person name="Mendez-Garcia C."/>
            <person name="Mesa V."/>
            <person name="Sprenger R.R."/>
            <person name="Richter M."/>
            <person name="Diez M.S."/>
            <person name="Solano J."/>
            <person name="Bargiela R."/>
            <person name="Golyshina O.V."/>
            <person name="Manteca A."/>
            <person name="Ramos J.L."/>
            <person name="Gallego J.R."/>
            <person name="Llorente I."/>
            <person name="Martins Dos Santos V.A."/>
            <person name="Jensen O.N."/>
            <person name="Pelaez A.I."/>
            <person name="Sanchez J."/>
            <person name="Ferrer M."/>
        </authorList>
    </citation>
    <scope>NUCLEOTIDE SEQUENCE</scope>
</reference>
<dbReference type="EMBL" id="AUZZ01004058">
    <property type="protein sequence ID" value="EQD55265.1"/>
    <property type="molecule type" value="Genomic_DNA"/>
</dbReference>
<protein>
    <submittedName>
        <fullName evidence="6">Aminotransferase YbdL</fullName>
    </submittedName>
</protein>
<dbReference type="InterPro" id="IPR051326">
    <property type="entry name" value="Kynurenine-oxoglutarate_AT"/>
</dbReference>
<comment type="cofactor">
    <cofactor evidence="1">
        <name>pyridoxal 5'-phosphate</name>
        <dbReference type="ChEBI" id="CHEBI:597326"/>
    </cofactor>
</comment>
<feature type="non-terminal residue" evidence="6">
    <location>
        <position position="1"/>
    </location>
</feature>
<feature type="domain" description="Aminotransferase class I/classII large" evidence="5">
    <location>
        <begin position="2"/>
        <end position="75"/>
    </location>
</feature>
<comment type="caution">
    <text evidence="6">The sequence shown here is derived from an EMBL/GenBank/DDBJ whole genome shotgun (WGS) entry which is preliminary data.</text>
</comment>
<evidence type="ECO:0000256" key="1">
    <source>
        <dbReference type="ARBA" id="ARBA00001933"/>
    </source>
</evidence>
<dbReference type="Gene3D" id="3.90.1150.10">
    <property type="entry name" value="Aspartate Aminotransferase, domain 1"/>
    <property type="match status" value="1"/>
</dbReference>
<evidence type="ECO:0000256" key="4">
    <source>
        <dbReference type="ARBA" id="ARBA00022898"/>
    </source>
</evidence>
<evidence type="ECO:0000256" key="2">
    <source>
        <dbReference type="ARBA" id="ARBA00022576"/>
    </source>
</evidence>